<feature type="compositionally biased region" description="Polar residues" evidence="1">
    <location>
        <begin position="74"/>
        <end position="85"/>
    </location>
</feature>
<protein>
    <submittedName>
        <fullName evidence="2">Uncharacterized protein</fullName>
    </submittedName>
</protein>
<sequence>MEMVNALVTRPTRAGKRALMMPGMSTFPSATPKPSSTVPPKSPAMPAYERSATPVPIISRPNRSVLPAPKRSLMRQTNGETTANMTGGMVVSSPSTLLGNDTLDLMSGMSGPTAVIGARRLTATQRIAINSRESSFF</sequence>
<gene>
    <name evidence="2" type="ORF">SDC9_61627</name>
</gene>
<feature type="region of interest" description="Disordered" evidence="1">
    <location>
        <begin position="25"/>
        <end position="92"/>
    </location>
</feature>
<evidence type="ECO:0000256" key="1">
    <source>
        <dbReference type="SAM" id="MobiDB-lite"/>
    </source>
</evidence>
<reference evidence="2" key="1">
    <citation type="submission" date="2019-08" db="EMBL/GenBank/DDBJ databases">
        <authorList>
            <person name="Kucharzyk K."/>
            <person name="Murdoch R.W."/>
            <person name="Higgins S."/>
            <person name="Loffler F."/>
        </authorList>
    </citation>
    <scope>NUCLEOTIDE SEQUENCE</scope>
</reference>
<accession>A0A644XGM8</accession>
<feature type="compositionally biased region" description="Low complexity" evidence="1">
    <location>
        <begin position="28"/>
        <end position="39"/>
    </location>
</feature>
<comment type="caution">
    <text evidence="2">The sequence shown here is derived from an EMBL/GenBank/DDBJ whole genome shotgun (WGS) entry which is preliminary data.</text>
</comment>
<organism evidence="2">
    <name type="scientific">bioreactor metagenome</name>
    <dbReference type="NCBI Taxonomy" id="1076179"/>
    <lineage>
        <taxon>unclassified sequences</taxon>
        <taxon>metagenomes</taxon>
        <taxon>ecological metagenomes</taxon>
    </lineage>
</organism>
<dbReference type="EMBL" id="VSSQ01002414">
    <property type="protein sequence ID" value="MPM15259.1"/>
    <property type="molecule type" value="Genomic_DNA"/>
</dbReference>
<proteinExistence type="predicted"/>
<dbReference type="AlphaFoldDB" id="A0A644XGM8"/>
<evidence type="ECO:0000313" key="2">
    <source>
        <dbReference type="EMBL" id="MPM15259.1"/>
    </source>
</evidence>
<name>A0A644XGM8_9ZZZZ</name>